<dbReference type="Proteomes" id="UP000825729">
    <property type="component" value="Unassembled WGS sequence"/>
</dbReference>
<keyword evidence="1" id="KW-0812">Transmembrane</keyword>
<evidence type="ECO:0000313" key="3">
    <source>
        <dbReference type="Proteomes" id="UP000825729"/>
    </source>
</evidence>
<organism evidence="2 3">
    <name type="scientific">Aristolochia fimbriata</name>
    <name type="common">White veined hardy Dutchman's pipe vine</name>
    <dbReference type="NCBI Taxonomy" id="158543"/>
    <lineage>
        <taxon>Eukaryota</taxon>
        <taxon>Viridiplantae</taxon>
        <taxon>Streptophyta</taxon>
        <taxon>Embryophyta</taxon>
        <taxon>Tracheophyta</taxon>
        <taxon>Spermatophyta</taxon>
        <taxon>Magnoliopsida</taxon>
        <taxon>Magnoliidae</taxon>
        <taxon>Piperales</taxon>
        <taxon>Aristolochiaceae</taxon>
        <taxon>Aristolochia</taxon>
    </lineage>
</organism>
<keyword evidence="1" id="KW-1133">Transmembrane helix</keyword>
<dbReference type="AlphaFoldDB" id="A0AAV7EIS3"/>
<evidence type="ECO:0000256" key="1">
    <source>
        <dbReference type="SAM" id="Phobius"/>
    </source>
</evidence>
<feature type="transmembrane region" description="Helical" evidence="1">
    <location>
        <begin position="136"/>
        <end position="154"/>
    </location>
</feature>
<feature type="transmembrane region" description="Helical" evidence="1">
    <location>
        <begin position="76"/>
        <end position="94"/>
    </location>
</feature>
<comment type="caution">
    <text evidence="2">The sequence shown here is derived from an EMBL/GenBank/DDBJ whole genome shotgun (WGS) entry which is preliminary data.</text>
</comment>
<protein>
    <submittedName>
        <fullName evidence="2">Uncharacterized protein</fullName>
    </submittedName>
</protein>
<accession>A0AAV7EIS3</accession>
<feature type="transmembrane region" description="Helical" evidence="1">
    <location>
        <begin position="106"/>
        <end position="129"/>
    </location>
</feature>
<sequence length="198" mass="21507">MDSGRGFRDNILAKCRGFVAKSRDAIVKCLRIHSHDLQQETAPPSPRQDYNHINLITEPPPGGRSAGAGAAPENELKTTLVMSFGAAIAIFGLLNSTSTKASSHSLYLLIGALIISFSASLIGLALPWLGQAMEPIALTSIAVTFFMTMSLLLPEGMIRWMAQVVGALVLLLYLGPFLRKVYDRIRHHKPLLRTNISA</sequence>
<proteinExistence type="predicted"/>
<dbReference type="EMBL" id="JAINDJ010000004">
    <property type="protein sequence ID" value="KAG9448634.1"/>
    <property type="molecule type" value="Genomic_DNA"/>
</dbReference>
<reference evidence="2 3" key="1">
    <citation type="submission" date="2021-07" db="EMBL/GenBank/DDBJ databases">
        <title>The Aristolochia fimbriata genome: insights into angiosperm evolution, floral development and chemical biosynthesis.</title>
        <authorList>
            <person name="Jiao Y."/>
        </authorList>
    </citation>
    <scope>NUCLEOTIDE SEQUENCE [LARGE SCALE GENOMIC DNA]</scope>
    <source>
        <strain evidence="2">IBCAS-2021</strain>
        <tissue evidence="2">Leaf</tissue>
    </source>
</reference>
<feature type="transmembrane region" description="Helical" evidence="1">
    <location>
        <begin position="160"/>
        <end position="178"/>
    </location>
</feature>
<keyword evidence="3" id="KW-1185">Reference proteome</keyword>
<keyword evidence="1" id="KW-0472">Membrane</keyword>
<gene>
    <name evidence="2" type="ORF">H6P81_008599</name>
</gene>
<name>A0AAV7EIS3_ARIFI</name>
<evidence type="ECO:0000313" key="2">
    <source>
        <dbReference type="EMBL" id="KAG9448634.1"/>
    </source>
</evidence>